<organism evidence="2 3">
    <name type="scientific">Hermanssonia centrifuga</name>
    <dbReference type="NCBI Taxonomy" id="98765"/>
    <lineage>
        <taxon>Eukaryota</taxon>
        <taxon>Fungi</taxon>
        <taxon>Dikarya</taxon>
        <taxon>Basidiomycota</taxon>
        <taxon>Agaricomycotina</taxon>
        <taxon>Agaricomycetes</taxon>
        <taxon>Polyporales</taxon>
        <taxon>Meruliaceae</taxon>
        <taxon>Hermanssonia</taxon>
    </lineage>
</organism>
<evidence type="ECO:0000313" key="3">
    <source>
        <dbReference type="Proteomes" id="UP000186601"/>
    </source>
</evidence>
<reference evidence="2 3" key="1">
    <citation type="submission" date="2018-02" db="EMBL/GenBank/DDBJ databases">
        <title>Genome sequence of the basidiomycete white-rot fungus Phlebia centrifuga.</title>
        <authorList>
            <person name="Granchi Z."/>
            <person name="Peng M."/>
            <person name="de Vries R.P."/>
            <person name="Hilden K."/>
            <person name="Makela M.R."/>
            <person name="Grigoriev I."/>
            <person name="Riley R."/>
        </authorList>
    </citation>
    <scope>NUCLEOTIDE SEQUENCE [LARGE SCALE GENOMIC DNA]</scope>
    <source>
        <strain evidence="2 3">FBCC195</strain>
    </source>
</reference>
<evidence type="ECO:0000313" key="2">
    <source>
        <dbReference type="EMBL" id="PSS32236.1"/>
    </source>
</evidence>
<evidence type="ECO:0000256" key="1">
    <source>
        <dbReference type="SAM" id="MobiDB-lite"/>
    </source>
</evidence>
<dbReference type="EMBL" id="MLYV02000179">
    <property type="protein sequence ID" value="PSS32236.1"/>
    <property type="molecule type" value="Genomic_DNA"/>
</dbReference>
<accession>A0A2R6RQE1</accession>
<dbReference type="Proteomes" id="UP000186601">
    <property type="component" value="Unassembled WGS sequence"/>
</dbReference>
<name>A0A2R6RQE1_9APHY</name>
<keyword evidence="3" id="KW-1185">Reference proteome</keyword>
<dbReference type="AlphaFoldDB" id="A0A2R6RQE1"/>
<sequence length="89" mass="9926">MKEEFVAQQDEFFGEDSGEDEDADITKRSYICNPSSQGANILIVPVPLLCWTAFTSIYPTHTIPNTKRTSSHDIPQMPSYTNLYAVPGV</sequence>
<proteinExistence type="predicted"/>
<gene>
    <name evidence="2" type="ORF">PHLCEN_2v2005</name>
</gene>
<comment type="caution">
    <text evidence="2">The sequence shown here is derived from an EMBL/GenBank/DDBJ whole genome shotgun (WGS) entry which is preliminary data.</text>
</comment>
<protein>
    <submittedName>
        <fullName evidence="2">Uncharacterized protein</fullName>
    </submittedName>
</protein>
<feature type="compositionally biased region" description="Acidic residues" evidence="1">
    <location>
        <begin position="12"/>
        <end position="21"/>
    </location>
</feature>
<feature type="region of interest" description="Disordered" evidence="1">
    <location>
        <begin position="1"/>
        <end position="21"/>
    </location>
</feature>